<evidence type="ECO:0000256" key="4">
    <source>
        <dbReference type="ARBA" id="ARBA00023054"/>
    </source>
</evidence>
<keyword evidence="4" id="KW-0175">Coiled coil</keyword>
<feature type="domain" description="Exocyst complex component EXOC6/Sec15 N-terminal" evidence="8">
    <location>
        <begin position="65"/>
        <end position="234"/>
    </location>
</feature>
<dbReference type="InterPro" id="IPR046361">
    <property type="entry name" value="EXOC6/Sec15_C"/>
</dbReference>
<dbReference type="GO" id="GO:0006886">
    <property type="term" value="P:intracellular protein transport"/>
    <property type="evidence" value="ECO:0007669"/>
    <property type="project" value="InterPro"/>
</dbReference>
<dbReference type="PANTHER" id="PTHR12702:SF0">
    <property type="entry name" value="EXOCYST COMPLEX COMPONENT 6"/>
    <property type="match status" value="1"/>
</dbReference>
<protein>
    <recommendedName>
        <fullName evidence="5">Exocyst complex component</fullName>
    </recommendedName>
</protein>
<dbReference type="GO" id="GO:0016020">
    <property type="term" value="C:membrane"/>
    <property type="evidence" value="ECO:0007669"/>
    <property type="project" value="TreeGrafter"/>
</dbReference>
<dbReference type="GO" id="GO:0000145">
    <property type="term" value="C:exocyst"/>
    <property type="evidence" value="ECO:0007669"/>
    <property type="project" value="UniProtKB-UniRule"/>
</dbReference>
<evidence type="ECO:0000313" key="9">
    <source>
        <dbReference type="EMBL" id="KAK7079108.1"/>
    </source>
</evidence>
<dbReference type="Pfam" id="PF20651">
    <property type="entry name" value="EXOC6_Sec15_N"/>
    <property type="match status" value="1"/>
</dbReference>
<dbReference type="AlphaFoldDB" id="A0AAN8XET2"/>
<dbReference type="PANTHER" id="PTHR12702">
    <property type="entry name" value="SEC15"/>
    <property type="match status" value="1"/>
</dbReference>
<feature type="compositionally biased region" description="Basic and acidic residues" evidence="6">
    <location>
        <begin position="1"/>
        <end position="11"/>
    </location>
</feature>
<comment type="similarity">
    <text evidence="1 5">Belongs to the SEC15 family.</text>
</comment>
<dbReference type="FunFam" id="1.20.58.670:FF:000001">
    <property type="entry name" value="Exocyst complex component"/>
    <property type="match status" value="1"/>
</dbReference>
<organism evidence="9 10">
    <name type="scientific">Halocaridina rubra</name>
    <name type="common">Hawaiian red shrimp</name>
    <dbReference type="NCBI Taxonomy" id="373956"/>
    <lineage>
        <taxon>Eukaryota</taxon>
        <taxon>Metazoa</taxon>
        <taxon>Ecdysozoa</taxon>
        <taxon>Arthropoda</taxon>
        <taxon>Crustacea</taxon>
        <taxon>Multicrustacea</taxon>
        <taxon>Malacostraca</taxon>
        <taxon>Eumalacostraca</taxon>
        <taxon>Eucarida</taxon>
        <taxon>Decapoda</taxon>
        <taxon>Pleocyemata</taxon>
        <taxon>Caridea</taxon>
        <taxon>Atyoidea</taxon>
        <taxon>Atyidae</taxon>
        <taxon>Halocaridina</taxon>
    </lineage>
</organism>
<evidence type="ECO:0000313" key="10">
    <source>
        <dbReference type="Proteomes" id="UP001381693"/>
    </source>
</evidence>
<evidence type="ECO:0000256" key="3">
    <source>
        <dbReference type="ARBA" id="ARBA00022483"/>
    </source>
</evidence>
<keyword evidence="10" id="KW-1185">Reference proteome</keyword>
<dbReference type="GO" id="GO:0090522">
    <property type="term" value="P:vesicle tethering involved in exocytosis"/>
    <property type="evidence" value="ECO:0007669"/>
    <property type="project" value="UniProtKB-UniRule"/>
</dbReference>
<evidence type="ECO:0000259" key="8">
    <source>
        <dbReference type="Pfam" id="PF20651"/>
    </source>
</evidence>
<gene>
    <name evidence="9" type="primary">EXOC6</name>
    <name evidence="9" type="ORF">SK128_021951</name>
</gene>
<dbReference type="Gene3D" id="1.20.58.670">
    <property type="entry name" value="Dsl1p vesicle tethering complex, Tip20p subunit, domain D"/>
    <property type="match status" value="1"/>
</dbReference>
<dbReference type="InterPro" id="IPR042045">
    <property type="entry name" value="EXOC6/Sec15_C_dom1"/>
</dbReference>
<sequence length="809" mass="93602">MEVTVREEQAKTSENSGKGIDIPEDDPVALRHALLLHEIEAIDEYWGPTLRTIYDGDEHGKFMERLDTRIRNHDRDIERMCNHHYQGFIDSIRELLQVRFQAHKLKTEVVRIDEEAQESAKQLLTKSEELIKTRKVQSNICAAIDALTLCLPVLTTYSKLQKQMQEKRYYPALKTLEQLEHTYLPRVASYRFAQQMRDNIPRVREDIKQASMSDIKDFLETIRRVSARIGQVAMKHAALQYNMDPKLAMARTKRHAPMPPNPFTGEMYEAQSEAQSDEEEDLCAQDLINFAPVYRCLHIYTVLGAREQFETYYRQQRREQARLALQPPTNMHENLEGYRQYLHGVVGFFVIEDHVLNTGNGLVTRPYLDEVWDMASGKVVNNIRNHSSYCTDTHLMLNIKNLIMLFAHTLQNYGYAVNPLHELLLEVKDHYNEVLMLKWVQVFREIFDEDNYHPILVETPEEYNRITEVFPFHDTTLEQAPFPKRFPFSLMVPKVYRQVKNYVAACLEFSEDLNLSQTEKEDMVRKSTNLLLTRTLSGCLATLIKRPGLPLLQLIQITINTLHLEHANVLLEHYVARLTGSMEDSNVPGLGRLQGKAMFKDIRGEAEEQIYTALRMKLDEFLDLASYDWMLAEPHGTSSSYVTDLIAFLTSTFAAFTNLPVRVAQTACMSACQHVAKSLMNMLLSEEVKQMSLAALEQVNLDVIQCEQFAAFEPVEGFEEGALLMCFSDLRQLLDLFMTEDWSTYFHDYGSENAKYLRVNPHNAIIIVEKLREGEKRGMFSILKRSDKKKLLETVLKQLKQLTQQQHAA</sequence>
<dbReference type="Gene3D" id="1.10.357.30">
    <property type="entry name" value="Exocyst complex subunit Sec15 C-terminal domain, N-terminal subdomain"/>
    <property type="match status" value="1"/>
</dbReference>
<proteinExistence type="inferred from homology"/>
<comment type="caution">
    <text evidence="9">The sequence shown here is derived from an EMBL/GenBank/DDBJ whole genome shotgun (WGS) entry which is preliminary data.</text>
</comment>
<dbReference type="PIRSF" id="PIRSF025007">
    <property type="entry name" value="Sec15"/>
    <property type="match status" value="1"/>
</dbReference>
<name>A0AAN8XET2_HALRR</name>
<evidence type="ECO:0000256" key="6">
    <source>
        <dbReference type="SAM" id="MobiDB-lite"/>
    </source>
</evidence>
<dbReference type="GO" id="GO:0006893">
    <property type="term" value="P:Golgi to plasma membrane transport"/>
    <property type="evidence" value="ECO:0007669"/>
    <property type="project" value="TreeGrafter"/>
</dbReference>
<dbReference type="Pfam" id="PF04091">
    <property type="entry name" value="Sec15_C"/>
    <property type="match status" value="1"/>
</dbReference>
<feature type="domain" description="Exocyst complex subunit EXOC6/Sec15 C-terminal" evidence="7">
    <location>
        <begin position="419"/>
        <end position="770"/>
    </location>
</feature>
<evidence type="ECO:0000256" key="1">
    <source>
        <dbReference type="ARBA" id="ARBA00007944"/>
    </source>
</evidence>
<dbReference type="Proteomes" id="UP001381693">
    <property type="component" value="Unassembled WGS sequence"/>
</dbReference>
<dbReference type="InterPro" id="IPR042044">
    <property type="entry name" value="EXOC6PINT-1/Sec15/Tip20_C_dom2"/>
</dbReference>
<accession>A0AAN8XET2</accession>
<dbReference type="InterPro" id="IPR007225">
    <property type="entry name" value="EXOC6/Sec15"/>
</dbReference>
<feature type="region of interest" description="Disordered" evidence="6">
    <location>
        <begin position="1"/>
        <end position="23"/>
    </location>
</feature>
<keyword evidence="2 5" id="KW-0813">Transport</keyword>
<reference evidence="9 10" key="1">
    <citation type="submission" date="2023-11" db="EMBL/GenBank/DDBJ databases">
        <title>Halocaridina rubra genome assembly.</title>
        <authorList>
            <person name="Smith C."/>
        </authorList>
    </citation>
    <scope>NUCLEOTIDE SEQUENCE [LARGE SCALE GENOMIC DNA]</scope>
    <source>
        <strain evidence="9">EP-1</strain>
        <tissue evidence="9">Whole</tissue>
    </source>
</reference>
<dbReference type="InterPro" id="IPR048359">
    <property type="entry name" value="EXOC6_Sec15_N"/>
</dbReference>
<evidence type="ECO:0000256" key="2">
    <source>
        <dbReference type="ARBA" id="ARBA00022448"/>
    </source>
</evidence>
<keyword evidence="3 5" id="KW-0268">Exocytosis</keyword>
<evidence type="ECO:0000259" key="7">
    <source>
        <dbReference type="Pfam" id="PF04091"/>
    </source>
</evidence>
<dbReference type="EMBL" id="JAXCGZ010007584">
    <property type="protein sequence ID" value="KAK7079108.1"/>
    <property type="molecule type" value="Genomic_DNA"/>
</dbReference>
<comment type="function">
    <text evidence="5">Component of the exocyst complex involved in the docking of exocytic vesicles with fusion sites on the plasma membrane.</text>
</comment>
<evidence type="ECO:0000256" key="5">
    <source>
        <dbReference type="PIRNR" id="PIRNR025007"/>
    </source>
</evidence>